<organism evidence="1 2">
    <name type="scientific">Trifolium subterraneum</name>
    <name type="common">Subterranean clover</name>
    <dbReference type="NCBI Taxonomy" id="3900"/>
    <lineage>
        <taxon>Eukaryota</taxon>
        <taxon>Viridiplantae</taxon>
        <taxon>Streptophyta</taxon>
        <taxon>Embryophyta</taxon>
        <taxon>Tracheophyta</taxon>
        <taxon>Spermatophyta</taxon>
        <taxon>Magnoliopsida</taxon>
        <taxon>eudicotyledons</taxon>
        <taxon>Gunneridae</taxon>
        <taxon>Pentapetalae</taxon>
        <taxon>rosids</taxon>
        <taxon>fabids</taxon>
        <taxon>Fabales</taxon>
        <taxon>Fabaceae</taxon>
        <taxon>Papilionoideae</taxon>
        <taxon>50 kb inversion clade</taxon>
        <taxon>NPAAA clade</taxon>
        <taxon>Hologalegina</taxon>
        <taxon>IRL clade</taxon>
        <taxon>Trifolieae</taxon>
        <taxon>Trifolium</taxon>
    </lineage>
</organism>
<keyword evidence="2" id="KW-1185">Reference proteome</keyword>
<gene>
    <name evidence="1" type="ORF">TSUD_120210</name>
</gene>
<proteinExistence type="predicted"/>
<accession>A0A2Z6LR05</accession>
<reference evidence="2" key="1">
    <citation type="journal article" date="2017" name="Front. Plant Sci.">
        <title>Climate Clever Clovers: New Paradigm to Reduce the Environmental Footprint of Ruminants by Breeding Low Methanogenic Forages Utilizing Haplotype Variation.</title>
        <authorList>
            <person name="Kaur P."/>
            <person name="Appels R."/>
            <person name="Bayer P.E."/>
            <person name="Keeble-Gagnere G."/>
            <person name="Wang J."/>
            <person name="Hirakawa H."/>
            <person name="Shirasawa K."/>
            <person name="Vercoe P."/>
            <person name="Stefanova K."/>
            <person name="Durmic Z."/>
            <person name="Nichols P."/>
            <person name="Revell C."/>
            <person name="Isobe S.N."/>
            <person name="Edwards D."/>
            <person name="Erskine W."/>
        </authorList>
    </citation>
    <scope>NUCLEOTIDE SEQUENCE [LARGE SCALE GENOMIC DNA]</scope>
    <source>
        <strain evidence="2">cv. Daliak</strain>
    </source>
</reference>
<evidence type="ECO:0000313" key="1">
    <source>
        <dbReference type="EMBL" id="GAU20829.1"/>
    </source>
</evidence>
<dbReference type="AlphaFoldDB" id="A0A2Z6LR05"/>
<name>A0A2Z6LR05_TRISU</name>
<evidence type="ECO:0000313" key="2">
    <source>
        <dbReference type="Proteomes" id="UP000242715"/>
    </source>
</evidence>
<protein>
    <submittedName>
        <fullName evidence="1">Uncharacterized protein</fullName>
    </submittedName>
</protein>
<dbReference type="Proteomes" id="UP000242715">
    <property type="component" value="Unassembled WGS sequence"/>
</dbReference>
<sequence length="64" mass="7187">MTSERKTAVIESPAVNDRVRERDMQFADAVRERLICVRMNGATTTLTHNQKDVVVPLPQSSSMV</sequence>
<dbReference type="EMBL" id="DF973221">
    <property type="protein sequence ID" value="GAU20829.1"/>
    <property type="molecule type" value="Genomic_DNA"/>
</dbReference>